<feature type="compositionally biased region" description="Polar residues" evidence="6">
    <location>
        <begin position="84"/>
        <end position="98"/>
    </location>
</feature>
<dbReference type="GO" id="GO:0008270">
    <property type="term" value="F:zinc ion binding"/>
    <property type="evidence" value="ECO:0007669"/>
    <property type="project" value="UniProtKB-KW"/>
</dbReference>
<keyword evidence="5" id="KW-0539">Nucleus</keyword>
<dbReference type="OMA" id="PRYQMHM"/>
<keyword evidence="3" id="KW-0863">Zinc-finger</keyword>
<dbReference type="PANTHER" id="PTHR23215:SF0">
    <property type="entry name" value="BUB3-INTERACTING AND GLEBS MOTIF-CONTAINING PROTEIN ZNF207"/>
    <property type="match status" value="1"/>
</dbReference>
<evidence type="ECO:0000256" key="3">
    <source>
        <dbReference type="ARBA" id="ARBA00022771"/>
    </source>
</evidence>
<organism evidence="7 8">
    <name type="scientific">Stegodyphus mimosarum</name>
    <name type="common">African social velvet spider</name>
    <dbReference type="NCBI Taxonomy" id="407821"/>
    <lineage>
        <taxon>Eukaryota</taxon>
        <taxon>Metazoa</taxon>
        <taxon>Ecdysozoa</taxon>
        <taxon>Arthropoda</taxon>
        <taxon>Chelicerata</taxon>
        <taxon>Arachnida</taxon>
        <taxon>Araneae</taxon>
        <taxon>Araneomorphae</taxon>
        <taxon>Entelegynae</taxon>
        <taxon>Eresoidea</taxon>
        <taxon>Eresidae</taxon>
        <taxon>Stegodyphus</taxon>
    </lineage>
</organism>
<evidence type="ECO:0000256" key="1">
    <source>
        <dbReference type="ARBA" id="ARBA00004123"/>
    </source>
</evidence>
<keyword evidence="4" id="KW-0862">Zinc</keyword>
<evidence type="ECO:0000313" key="8">
    <source>
        <dbReference type="Proteomes" id="UP000054359"/>
    </source>
</evidence>
<dbReference type="EMBL" id="KK120709">
    <property type="protein sequence ID" value="KFM78877.1"/>
    <property type="molecule type" value="Genomic_DNA"/>
</dbReference>
<dbReference type="STRING" id="407821.A0A087UND8"/>
<evidence type="ECO:0000256" key="4">
    <source>
        <dbReference type="ARBA" id="ARBA00022833"/>
    </source>
</evidence>
<sequence length="234" mass="24353">MSKGMGPGFMGPGGALPMVGGMPRGPIIPPSTLASTVHAPPKPLFPAAVAQTSSSSTTSHVPVGTDFKPLVTTQTRPTFPAYSGSASPSTSGQISKTHGSGPVLYNSEIPSSPQINADSKRPGTVTTTNASSKIIHPEEDVSLEEKRAQLPRYQMHMGVGTVPMLGGKPMSMPQAGNPMLMNGMNMMRPGMGMPPGMPGASMQRMNAPFTGQTVYSQGPSLLPHMMGQRGPRPF</sequence>
<evidence type="ECO:0000313" key="7">
    <source>
        <dbReference type="EMBL" id="KFM78877.1"/>
    </source>
</evidence>
<accession>A0A087UND8</accession>
<reference evidence="7 8" key="1">
    <citation type="submission" date="2013-11" db="EMBL/GenBank/DDBJ databases">
        <title>Genome sequencing of Stegodyphus mimosarum.</title>
        <authorList>
            <person name="Bechsgaard J."/>
        </authorList>
    </citation>
    <scope>NUCLEOTIDE SEQUENCE [LARGE SCALE GENOMIC DNA]</scope>
</reference>
<feature type="non-terminal residue" evidence="7">
    <location>
        <position position="234"/>
    </location>
</feature>
<name>A0A087UND8_STEMI</name>
<feature type="region of interest" description="Disordered" evidence="6">
    <location>
        <begin position="80"/>
        <end position="100"/>
    </location>
</feature>
<dbReference type="PANTHER" id="PTHR23215">
    <property type="entry name" value="ZINC FINGER PROTEIN 207"/>
    <property type="match status" value="1"/>
</dbReference>
<keyword evidence="2" id="KW-0479">Metal-binding</keyword>
<evidence type="ECO:0000256" key="5">
    <source>
        <dbReference type="ARBA" id="ARBA00023242"/>
    </source>
</evidence>
<dbReference type="Proteomes" id="UP000054359">
    <property type="component" value="Unassembled WGS sequence"/>
</dbReference>
<proteinExistence type="predicted"/>
<gene>
    <name evidence="7" type="ORF">X975_10878</name>
</gene>
<dbReference type="GO" id="GO:0005634">
    <property type="term" value="C:nucleus"/>
    <property type="evidence" value="ECO:0007669"/>
    <property type="project" value="UniProtKB-SubCell"/>
</dbReference>
<dbReference type="AlphaFoldDB" id="A0A087UND8"/>
<dbReference type="OrthoDB" id="1306014at2759"/>
<protein>
    <submittedName>
        <fullName evidence="7">Zinc finger protein 207</fullName>
    </submittedName>
</protein>
<evidence type="ECO:0000256" key="6">
    <source>
        <dbReference type="SAM" id="MobiDB-lite"/>
    </source>
</evidence>
<keyword evidence="8" id="KW-1185">Reference proteome</keyword>
<comment type="subcellular location">
    <subcellularLocation>
        <location evidence="1">Nucleus</location>
    </subcellularLocation>
</comment>
<evidence type="ECO:0000256" key="2">
    <source>
        <dbReference type="ARBA" id="ARBA00022723"/>
    </source>
</evidence>